<protein>
    <submittedName>
        <fullName evidence="2">Dihydrofolate reductase family protein</fullName>
    </submittedName>
</protein>
<evidence type="ECO:0000259" key="1">
    <source>
        <dbReference type="Pfam" id="PF01872"/>
    </source>
</evidence>
<comment type="caution">
    <text evidence="2">The sequence shown here is derived from an EMBL/GenBank/DDBJ whole genome shotgun (WGS) entry which is preliminary data.</text>
</comment>
<name>A0ABP9RVE0_9ACTN</name>
<reference evidence="3" key="1">
    <citation type="journal article" date="2019" name="Int. J. Syst. Evol. Microbiol.">
        <title>The Global Catalogue of Microorganisms (GCM) 10K type strain sequencing project: providing services to taxonomists for standard genome sequencing and annotation.</title>
        <authorList>
            <consortium name="The Broad Institute Genomics Platform"/>
            <consortium name="The Broad Institute Genome Sequencing Center for Infectious Disease"/>
            <person name="Wu L."/>
            <person name="Ma J."/>
        </authorList>
    </citation>
    <scope>NUCLEOTIDE SEQUENCE [LARGE SCALE GENOMIC DNA]</scope>
    <source>
        <strain evidence="3">JCM 18304</strain>
    </source>
</reference>
<accession>A0ABP9RVE0</accession>
<sequence length="186" mass="20483">MARLICTAQASLDGYIADEHGTFDWFAPDSEVHAFINDLERPVGTYLYGRRLYETMVAWETAATGPDQPPVVLDYAKLWQAADKIVFSTTLGAASSARTRIERSFDPVAVRALKDAADRDLSIGGSGLAAHAFRAGLVDEVRLFVYPLIIGGGTPFLPDRLQLNLRLLDERAFDSGVVYLRYQTSP</sequence>
<dbReference type="Gene3D" id="3.40.430.10">
    <property type="entry name" value="Dihydrofolate Reductase, subunit A"/>
    <property type="match status" value="1"/>
</dbReference>
<dbReference type="Proteomes" id="UP001501570">
    <property type="component" value="Unassembled WGS sequence"/>
</dbReference>
<dbReference type="Pfam" id="PF01872">
    <property type="entry name" value="RibD_C"/>
    <property type="match status" value="1"/>
</dbReference>
<feature type="domain" description="Bacterial bifunctional deaminase-reductase C-terminal" evidence="1">
    <location>
        <begin position="4"/>
        <end position="178"/>
    </location>
</feature>
<dbReference type="SUPFAM" id="SSF53597">
    <property type="entry name" value="Dihydrofolate reductase-like"/>
    <property type="match status" value="1"/>
</dbReference>
<dbReference type="PANTHER" id="PTHR38011">
    <property type="entry name" value="DIHYDROFOLATE REDUCTASE FAMILY PROTEIN (AFU_ORTHOLOGUE AFUA_8G06820)"/>
    <property type="match status" value="1"/>
</dbReference>
<dbReference type="InterPro" id="IPR050765">
    <property type="entry name" value="Riboflavin_Biosynth_HTPR"/>
</dbReference>
<dbReference type="PANTHER" id="PTHR38011:SF11">
    <property type="entry name" value="2,5-DIAMINO-6-RIBOSYLAMINO-4(3H)-PYRIMIDINONE 5'-PHOSPHATE REDUCTASE"/>
    <property type="match status" value="1"/>
</dbReference>
<dbReference type="InterPro" id="IPR024072">
    <property type="entry name" value="DHFR-like_dom_sf"/>
</dbReference>
<evidence type="ECO:0000313" key="2">
    <source>
        <dbReference type="EMBL" id="GAA5187252.1"/>
    </source>
</evidence>
<organism evidence="2 3">
    <name type="scientific">Rugosimonospora acidiphila</name>
    <dbReference type="NCBI Taxonomy" id="556531"/>
    <lineage>
        <taxon>Bacteria</taxon>
        <taxon>Bacillati</taxon>
        <taxon>Actinomycetota</taxon>
        <taxon>Actinomycetes</taxon>
        <taxon>Micromonosporales</taxon>
        <taxon>Micromonosporaceae</taxon>
        <taxon>Rugosimonospora</taxon>
    </lineage>
</organism>
<keyword evidence="3" id="KW-1185">Reference proteome</keyword>
<dbReference type="EMBL" id="BAABJQ010000009">
    <property type="protein sequence ID" value="GAA5187252.1"/>
    <property type="molecule type" value="Genomic_DNA"/>
</dbReference>
<dbReference type="RefSeq" id="WP_345630848.1">
    <property type="nucleotide sequence ID" value="NZ_BAABJQ010000009.1"/>
</dbReference>
<proteinExistence type="predicted"/>
<gene>
    <name evidence="2" type="ORF">GCM10023322_35220</name>
</gene>
<dbReference type="InterPro" id="IPR002734">
    <property type="entry name" value="RibDG_C"/>
</dbReference>
<evidence type="ECO:0000313" key="3">
    <source>
        <dbReference type="Proteomes" id="UP001501570"/>
    </source>
</evidence>